<evidence type="ECO:0000259" key="5">
    <source>
        <dbReference type="PROSITE" id="PS51755"/>
    </source>
</evidence>
<comment type="caution">
    <text evidence="6">The sequence shown here is derived from an EMBL/GenBank/DDBJ whole genome shotgun (WGS) entry which is preliminary data.</text>
</comment>
<feature type="domain" description="OmpR/PhoB-type" evidence="5">
    <location>
        <begin position="130"/>
        <end position="227"/>
    </location>
</feature>
<evidence type="ECO:0000256" key="2">
    <source>
        <dbReference type="PROSITE-ProRule" id="PRU00169"/>
    </source>
</evidence>
<feature type="modified residue" description="4-aspartylphosphate" evidence="2">
    <location>
        <position position="54"/>
    </location>
</feature>
<dbReference type="PANTHER" id="PTHR48111">
    <property type="entry name" value="REGULATOR OF RPOS"/>
    <property type="match status" value="1"/>
</dbReference>
<dbReference type="PROSITE" id="PS50110">
    <property type="entry name" value="RESPONSE_REGULATORY"/>
    <property type="match status" value="1"/>
</dbReference>
<dbReference type="Gene3D" id="6.10.250.690">
    <property type="match status" value="1"/>
</dbReference>
<keyword evidence="7" id="KW-1185">Reference proteome</keyword>
<dbReference type="EMBL" id="JAMSKV010000005">
    <property type="protein sequence ID" value="MCQ8278353.1"/>
    <property type="molecule type" value="Genomic_DNA"/>
</dbReference>
<dbReference type="CDD" id="cd00383">
    <property type="entry name" value="trans_reg_C"/>
    <property type="match status" value="1"/>
</dbReference>
<proteinExistence type="predicted"/>
<dbReference type="PANTHER" id="PTHR48111:SF50">
    <property type="entry name" value="KDP OPERON TRANSCRIPTIONAL REGULATORY PROTEIN KDPE"/>
    <property type="match status" value="1"/>
</dbReference>
<dbReference type="Pfam" id="PF00486">
    <property type="entry name" value="Trans_reg_C"/>
    <property type="match status" value="1"/>
</dbReference>
<dbReference type="PROSITE" id="PS51755">
    <property type="entry name" value="OMPR_PHOB"/>
    <property type="match status" value="1"/>
</dbReference>
<feature type="DNA-binding region" description="OmpR/PhoB-type" evidence="3">
    <location>
        <begin position="130"/>
        <end position="227"/>
    </location>
</feature>
<evidence type="ECO:0000313" key="6">
    <source>
        <dbReference type="EMBL" id="MCQ8278353.1"/>
    </source>
</evidence>
<organism evidence="6 7">
    <name type="scientific">Endosaccharibacter trunci</name>
    <dbReference type="NCBI Taxonomy" id="2812733"/>
    <lineage>
        <taxon>Bacteria</taxon>
        <taxon>Pseudomonadati</taxon>
        <taxon>Pseudomonadota</taxon>
        <taxon>Alphaproteobacteria</taxon>
        <taxon>Acetobacterales</taxon>
        <taxon>Acetobacteraceae</taxon>
        <taxon>Endosaccharibacter</taxon>
    </lineage>
</organism>
<dbReference type="InterPro" id="IPR001789">
    <property type="entry name" value="Sig_transdc_resp-reg_receiver"/>
</dbReference>
<sequence length="230" mass="24912">MLVSRILLVDDEKQIHRFLGPALDAAGYTTEHAASGAEGLRLAAAHAPALVLLDLGLPDLDGQEVLRRLRGFSPVPVIVLSARDRDEEKVRALDEGADDFVEKPFSVSELLARIRAALRRSGDAQDTAPPPLLRVGAVEIDVAAHRVMVDGMPAGLSPREFALLALLARHAGRVMTHRQILVALWGPAHAEDTQYLRVYIGQLRQKLGPDGPRLITTEPGIGYRLEATAP</sequence>
<evidence type="ECO:0000256" key="3">
    <source>
        <dbReference type="PROSITE-ProRule" id="PRU01091"/>
    </source>
</evidence>
<gene>
    <name evidence="6" type="ORF">NFI95_07800</name>
</gene>
<dbReference type="InterPro" id="IPR036388">
    <property type="entry name" value="WH-like_DNA-bd_sf"/>
</dbReference>
<keyword evidence="1 3" id="KW-0238">DNA-binding</keyword>
<evidence type="ECO:0000259" key="4">
    <source>
        <dbReference type="PROSITE" id="PS50110"/>
    </source>
</evidence>
<accession>A0ABT1W654</accession>
<dbReference type="InterPro" id="IPR001867">
    <property type="entry name" value="OmpR/PhoB-type_DNA-bd"/>
</dbReference>
<dbReference type="Gene3D" id="3.40.50.2300">
    <property type="match status" value="1"/>
</dbReference>
<dbReference type="SMART" id="SM00862">
    <property type="entry name" value="Trans_reg_C"/>
    <property type="match status" value="1"/>
</dbReference>
<keyword evidence="2" id="KW-0597">Phosphoprotein</keyword>
<dbReference type="Pfam" id="PF00072">
    <property type="entry name" value="Response_reg"/>
    <property type="match status" value="1"/>
</dbReference>
<evidence type="ECO:0000313" key="7">
    <source>
        <dbReference type="Proteomes" id="UP001524587"/>
    </source>
</evidence>
<reference evidence="6 7" key="1">
    <citation type="submission" date="2022-06" db="EMBL/GenBank/DDBJ databases">
        <title>Endosaccharibacter gen. nov., sp. nov., endophytic bacteria isolated from sugarcane.</title>
        <authorList>
            <person name="Pitiwittayakul N."/>
            <person name="Yukphan P."/>
            <person name="Charoenyingcharoen P."/>
            <person name="Tanasupawat S."/>
        </authorList>
    </citation>
    <scope>NUCLEOTIDE SEQUENCE [LARGE SCALE GENOMIC DNA]</scope>
    <source>
        <strain evidence="6 7">KSS8</strain>
    </source>
</reference>
<dbReference type="InterPro" id="IPR011006">
    <property type="entry name" value="CheY-like_superfamily"/>
</dbReference>
<dbReference type="SUPFAM" id="SSF52172">
    <property type="entry name" value="CheY-like"/>
    <property type="match status" value="1"/>
</dbReference>
<dbReference type="InterPro" id="IPR039420">
    <property type="entry name" value="WalR-like"/>
</dbReference>
<evidence type="ECO:0000256" key="1">
    <source>
        <dbReference type="ARBA" id="ARBA00023125"/>
    </source>
</evidence>
<feature type="domain" description="Response regulatory" evidence="4">
    <location>
        <begin position="5"/>
        <end position="118"/>
    </location>
</feature>
<dbReference type="SMART" id="SM00448">
    <property type="entry name" value="REC"/>
    <property type="match status" value="1"/>
</dbReference>
<name>A0ABT1W654_9PROT</name>
<protein>
    <submittedName>
        <fullName evidence="6">Response regulator transcription factor</fullName>
    </submittedName>
</protein>
<dbReference type="Proteomes" id="UP001524587">
    <property type="component" value="Unassembled WGS sequence"/>
</dbReference>
<dbReference type="RefSeq" id="WP_422863906.1">
    <property type="nucleotide sequence ID" value="NZ_JAMSKV010000005.1"/>
</dbReference>
<dbReference type="Gene3D" id="1.10.10.10">
    <property type="entry name" value="Winged helix-like DNA-binding domain superfamily/Winged helix DNA-binding domain"/>
    <property type="match status" value="1"/>
</dbReference>